<gene>
    <name evidence="3" type="ORF">GOBAR_AA38873</name>
</gene>
<dbReference type="EMBL" id="KZ671113">
    <property type="protein sequence ID" value="PPR81843.1"/>
    <property type="molecule type" value="Genomic_DNA"/>
</dbReference>
<dbReference type="Pfam" id="PF10536">
    <property type="entry name" value="PMD"/>
    <property type="match status" value="1"/>
</dbReference>
<evidence type="ECO:0000313" key="4">
    <source>
        <dbReference type="Proteomes" id="UP000239757"/>
    </source>
</evidence>
<dbReference type="AlphaFoldDB" id="A0A2P5VSP3"/>
<feature type="compositionally biased region" description="Basic residues" evidence="1">
    <location>
        <begin position="392"/>
        <end position="402"/>
    </location>
</feature>
<feature type="compositionally biased region" description="Polar residues" evidence="1">
    <location>
        <begin position="242"/>
        <end position="268"/>
    </location>
</feature>
<feature type="region of interest" description="Disordered" evidence="1">
    <location>
        <begin position="218"/>
        <end position="270"/>
    </location>
</feature>
<dbReference type="GO" id="GO:0010073">
    <property type="term" value="P:meristem maintenance"/>
    <property type="evidence" value="ECO:0007669"/>
    <property type="project" value="InterPro"/>
</dbReference>
<reference evidence="3 4" key="1">
    <citation type="submission" date="2015-01" db="EMBL/GenBank/DDBJ databases">
        <title>Genome of allotetraploid Gossypium barbadense reveals genomic plasticity and fiber elongation in cotton evolution.</title>
        <authorList>
            <person name="Chen X."/>
            <person name="Liu X."/>
            <person name="Zhao B."/>
            <person name="Zheng H."/>
            <person name="Hu Y."/>
            <person name="Lu G."/>
            <person name="Yang C."/>
            <person name="Chen J."/>
            <person name="Shan C."/>
            <person name="Zhang L."/>
            <person name="Zhou Y."/>
            <person name="Wang L."/>
            <person name="Guo W."/>
            <person name="Bai Y."/>
            <person name="Ruan J."/>
            <person name="Shangguan X."/>
            <person name="Mao Y."/>
            <person name="Jiang J."/>
            <person name="Zhu Y."/>
            <person name="Lei J."/>
            <person name="Kang H."/>
            <person name="Chen S."/>
            <person name="He X."/>
            <person name="Wang R."/>
            <person name="Wang Y."/>
            <person name="Chen J."/>
            <person name="Wang L."/>
            <person name="Yu S."/>
            <person name="Wang B."/>
            <person name="Wei J."/>
            <person name="Song S."/>
            <person name="Lu X."/>
            <person name="Gao Z."/>
            <person name="Gu W."/>
            <person name="Deng X."/>
            <person name="Ma D."/>
            <person name="Wang S."/>
            <person name="Liang W."/>
            <person name="Fang L."/>
            <person name="Cai C."/>
            <person name="Zhu X."/>
            <person name="Zhou B."/>
            <person name="Zhang Y."/>
            <person name="Chen Z."/>
            <person name="Xu S."/>
            <person name="Zhu R."/>
            <person name="Wang S."/>
            <person name="Zhang T."/>
            <person name="Zhao G."/>
        </authorList>
    </citation>
    <scope>NUCLEOTIDE SEQUENCE [LARGE SCALE GENOMIC DNA]</scope>
    <source>
        <strain evidence="4">cv. Xinhai21</strain>
        <tissue evidence="3">Leaf</tissue>
    </source>
</reference>
<protein>
    <recommendedName>
        <fullName evidence="2">Aminotransferase-like plant mobile domain-containing protein</fullName>
    </recommendedName>
</protein>
<dbReference type="PANTHER" id="PTHR46033">
    <property type="entry name" value="PROTEIN MAIN-LIKE 2"/>
    <property type="match status" value="1"/>
</dbReference>
<dbReference type="InterPro" id="IPR044824">
    <property type="entry name" value="MAIN-like"/>
</dbReference>
<sequence length="402" mass="45572">MHGPPSPLVENYLREAGFWHMATVGRGCQIEMGWDTFPESDDDSTEVERIRYARAYILQIIGGYLMPDLSRNLVHLIWLLKLVDFRAMCGATRPSKAKIGGCLSLLQSRARFRFPFLRHRVYHLYTFPLITRWNRPATFARLPTSLEDIRLLLDQRSEAQTPYEDPTIQAVIPDEYFQNRNGWYVKVSLVNFATVEIHQSDRVLRKFRFRQPIPVALKVEQKERRGPLNPRRMDDDADPSTRPKNSPGPSSAPITSSGPVTTPTQSPNPIMMPGAYPNPFIYPNPYMFPFSSLMTGCSQWPGSFPFLTTPIGPPMYRPSSQEGSQEGPSGSSSFYQTPSPYGFQTPSLMAMQTPPHSLLYQGGSSSQHRQPDPLPDEPESPPEQPQPLPKAGQRRNPARNRR</sequence>
<accession>A0A2P5VSP3</accession>
<dbReference type="InterPro" id="IPR019557">
    <property type="entry name" value="AminoTfrase-like_pln_mobile"/>
</dbReference>
<feature type="compositionally biased region" description="Polar residues" evidence="1">
    <location>
        <begin position="334"/>
        <end position="347"/>
    </location>
</feature>
<dbReference type="OrthoDB" id="990873at2759"/>
<feature type="compositionally biased region" description="Low complexity" evidence="1">
    <location>
        <begin position="318"/>
        <end position="333"/>
    </location>
</feature>
<dbReference type="PANTHER" id="PTHR46033:SF8">
    <property type="entry name" value="PROTEIN MAINTENANCE OF MERISTEMS-LIKE"/>
    <property type="match status" value="1"/>
</dbReference>
<feature type="domain" description="Aminotransferase-like plant mobile" evidence="2">
    <location>
        <begin position="85"/>
        <end position="226"/>
    </location>
</feature>
<name>A0A2P5VSP3_GOSBA</name>
<evidence type="ECO:0000313" key="3">
    <source>
        <dbReference type="EMBL" id="PPR81843.1"/>
    </source>
</evidence>
<proteinExistence type="predicted"/>
<feature type="compositionally biased region" description="Basic and acidic residues" evidence="1">
    <location>
        <begin position="219"/>
        <end position="234"/>
    </location>
</feature>
<evidence type="ECO:0000259" key="2">
    <source>
        <dbReference type="Pfam" id="PF10536"/>
    </source>
</evidence>
<organism evidence="3 4">
    <name type="scientific">Gossypium barbadense</name>
    <name type="common">Sea Island cotton</name>
    <name type="synonym">Hibiscus barbadensis</name>
    <dbReference type="NCBI Taxonomy" id="3634"/>
    <lineage>
        <taxon>Eukaryota</taxon>
        <taxon>Viridiplantae</taxon>
        <taxon>Streptophyta</taxon>
        <taxon>Embryophyta</taxon>
        <taxon>Tracheophyta</taxon>
        <taxon>Spermatophyta</taxon>
        <taxon>Magnoliopsida</taxon>
        <taxon>eudicotyledons</taxon>
        <taxon>Gunneridae</taxon>
        <taxon>Pentapetalae</taxon>
        <taxon>rosids</taxon>
        <taxon>malvids</taxon>
        <taxon>Malvales</taxon>
        <taxon>Malvaceae</taxon>
        <taxon>Malvoideae</taxon>
        <taxon>Gossypium</taxon>
    </lineage>
</organism>
<dbReference type="Proteomes" id="UP000239757">
    <property type="component" value="Unassembled WGS sequence"/>
</dbReference>
<evidence type="ECO:0000256" key="1">
    <source>
        <dbReference type="SAM" id="MobiDB-lite"/>
    </source>
</evidence>
<feature type="region of interest" description="Disordered" evidence="1">
    <location>
        <begin position="311"/>
        <end position="402"/>
    </location>
</feature>